<dbReference type="GO" id="GO:0005524">
    <property type="term" value="F:ATP binding"/>
    <property type="evidence" value="ECO:0007669"/>
    <property type="project" value="UniProtKB-KW"/>
</dbReference>
<feature type="region of interest" description="Disordered" evidence="1">
    <location>
        <begin position="74"/>
        <end position="132"/>
    </location>
</feature>
<evidence type="ECO:0000256" key="1">
    <source>
        <dbReference type="SAM" id="MobiDB-lite"/>
    </source>
</evidence>
<gene>
    <name evidence="2" type="ORF">ACFPZN_41425</name>
</gene>
<keyword evidence="2" id="KW-0067">ATP-binding</keyword>
<comment type="caution">
    <text evidence="2">The sequence shown here is derived from an EMBL/GenBank/DDBJ whole genome shotgun (WGS) entry which is preliminary data.</text>
</comment>
<organism evidence="2 3">
    <name type="scientific">Actinomadura rugatobispora</name>
    <dbReference type="NCBI Taxonomy" id="1994"/>
    <lineage>
        <taxon>Bacteria</taxon>
        <taxon>Bacillati</taxon>
        <taxon>Actinomycetota</taxon>
        <taxon>Actinomycetes</taxon>
        <taxon>Streptosporangiales</taxon>
        <taxon>Thermomonosporaceae</taxon>
        <taxon>Actinomadura</taxon>
    </lineage>
</organism>
<dbReference type="RefSeq" id="WP_378288071.1">
    <property type="nucleotide sequence ID" value="NZ_JBHSON010000081.1"/>
</dbReference>
<dbReference type="PANTHER" id="PTHR35526">
    <property type="entry name" value="ANTI-SIGMA-F FACTOR RSBW-RELATED"/>
    <property type="match status" value="1"/>
</dbReference>
<proteinExistence type="predicted"/>
<dbReference type="EMBL" id="JBHSON010000081">
    <property type="protein sequence ID" value="MFC5752110.1"/>
    <property type="molecule type" value="Genomic_DNA"/>
</dbReference>
<evidence type="ECO:0000313" key="2">
    <source>
        <dbReference type="EMBL" id="MFC5752110.1"/>
    </source>
</evidence>
<reference evidence="3" key="1">
    <citation type="journal article" date="2019" name="Int. J. Syst. Evol. Microbiol.">
        <title>The Global Catalogue of Microorganisms (GCM) 10K type strain sequencing project: providing services to taxonomists for standard genome sequencing and annotation.</title>
        <authorList>
            <consortium name="The Broad Institute Genomics Platform"/>
            <consortium name="The Broad Institute Genome Sequencing Center for Infectious Disease"/>
            <person name="Wu L."/>
            <person name="Ma J."/>
        </authorList>
    </citation>
    <scope>NUCLEOTIDE SEQUENCE [LARGE SCALE GENOMIC DNA]</scope>
    <source>
        <strain evidence="3">KCTC 42087</strain>
    </source>
</reference>
<protein>
    <submittedName>
        <fullName evidence="2">ATP-binding protein</fullName>
    </submittedName>
</protein>
<dbReference type="InterPro" id="IPR036890">
    <property type="entry name" value="HATPase_C_sf"/>
</dbReference>
<evidence type="ECO:0000313" key="3">
    <source>
        <dbReference type="Proteomes" id="UP001596074"/>
    </source>
</evidence>
<dbReference type="InterPro" id="IPR050267">
    <property type="entry name" value="Anti-sigma-factor_SerPK"/>
</dbReference>
<accession>A0ABW1A9E1</accession>
<dbReference type="Proteomes" id="UP001596074">
    <property type="component" value="Unassembled WGS sequence"/>
</dbReference>
<dbReference type="PANTHER" id="PTHR35526:SF3">
    <property type="entry name" value="ANTI-SIGMA-F FACTOR RSBW"/>
    <property type="match status" value="1"/>
</dbReference>
<dbReference type="CDD" id="cd16936">
    <property type="entry name" value="HATPase_RsbW-like"/>
    <property type="match status" value="1"/>
</dbReference>
<keyword evidence="2" id="KW-0547">Nucleotide-binding</keyword>
<feature type="compositionally biased region" description="Polar residues" evidence="1">
    <location>
        <begin position="115"/>
        <end position="132"/>
    </location>
</feature>
<name>A0ABW1A9E1_9ACTN</name>
<keyword evidence="3" id="KW-1185">Reference proteome</keyword>
<sequence length="226" mass="23662">MPESSDLPPRLAQGLRTLVEPAAPTVSFTVLPEPESVTEARHFAVSRLDGWGCGAISDDVGLVVSELVTNALRHSGGPAAHGPRARNPYTSGPAAHGPDPDLPHSLHGSHGAHPSHSTQGAHGQGASRASYSSGATVGSAVHSAGDPLGSAPAAIRLRLLYQAPWLLCGIMDASPSAPRRKEPDYIAETGRGLHLVESFSMRWGWCGLPQGKVVWALFRCSQPVRS</sequence>
<dbReference type="Gene3D" id="3.30.565.10">
    <property type="entry name" value="Histidine kinase-like ATPase, C-terminal domain"/>
    <property type="match status" value="1"/>
</dbReference>